<feature type="transmembrane region" description="Helical" evidence="1">
    <location>
        <begin position="20"/>
        <end position="40"/>
    </location>
</feature>
<gene>
    <name evidence="3" type="ORF">IC621_04865</name>
</gene>
<feature type="domain" description="DUF112" evidence="2">
    <location>
        <begin position="20"/>
        <end position="436"/>
    </location>
</feature>
<feature type="transmembrane region" description="Helical" evidence="1">
    <location>
        <begin position="386"/>
        <end position="404"/>
    </location>
</feature>
<feature type="transmembrane region" description="Helical" evidence="1">
    <location>
        <begin position="147"/>
        <end position="163"/>
    </location>
</feature>
<accession>A0A926NGE6</accession>
<name>A0A926NGE6_9BACI</name>
<feature type="transmembrane region" description="Helical" evidence="1">
    <location>
        <begin position="46"/>
        <end position="69"/>
    </location>
</feature>
<evidence type="ECO:0000313" key="3">
    <source>
        <dbReference type="EMBL" id="MBD1379553.1"/>
    </source>
</evidence>
<dbReference type="RefSeq" id="WP_191156319.1">
    <property type="nucleotide sequence ID" value="NZ_JACXAI010000004.1"/>
</dbReference>
<feature type="transmembrane region" description="Helical" evidence="1">
    <location>
        <begin position="471"/>
        <end position="489"/>
    </location>
</feature>
<dbReference type="InterPro" id="IPR002823">
    <property type="entry name" value="DUF112_TM"/>
</dbReference>
<comment type="caution">
    <text evidence="3">The sequence shown here is derived from an EMBL/GenBank/DDBJ whole genome shotgun (WGS) entry which is preliminary data.</text>
</comment>
<dbReference type="EMBL" id="JACXAI010000004">
    <property type="protein sequence ID" value="MBD1379553.1"/>
    <property type="molecule type" value="Genomic_DNA"/>
</dbReference>
<proteinExistence type="predicted"/>
<keyword evidence="1" id="KW-0812">Transmembrane</keyword>
<reference evidence="3" key="1">
    <citation type="submission" date="2020-09" db="EMBL/GenBank/DDBJ databases">
        <title>A novel bacterium of genus Bacillus, isolated from South China Sea.</title>
        <authorList>
            <person name="Huang H."/>
            <person name="Mo K."/>
            <person name="Hu Y."/>
        </authorList>
    </citation>
    <scope>NUCLEOTIDE SEQUENCE</scope>
    <source>
        <strain evidence="3">IB182487</strain>
    </source>
</reference>
<evidence type="ECO:0000313" key="4">
    <source>
        <dbReference type="Proteomes" id="UP000626844"/>
    </source>
</evidence>
<dbReference type="Pfam" id="PF01970">
    <property type="entry name" value="TctA"/>
    <property type="match status" value="1"/>
</dbReference>
<evidence type="ECO:0000259" key="2">
    <source>
        <dbReference type="Pfam" id="PF01970"/>
    </source>
</evidence>
<feature type="transmembrane region" description="Helical" evidence="1">
    <location>
        <begin position="108"/>
        <end position="135"/>
    </location>
</feature>
<dbReference type="PANTHER" id="PTHR35342:SF5">
    <property type="entry name" value="TRICARBOXYLIC TRANSPORT PROTEIN"/>
    <property type="match status" value="1"/>
</dbReference>
<sequence>MDTIQLLISGFETALSWQNILFCLIGVSVGMLVGILPGLGPSAGTALLIPMTFAMDPISAIIMLSGIFYGSMYGGTITTVLVNVPGEAASVITSLDGYPMAKKGRAGVALGISAIGSFVGGVVAIIGVAFIAPHLVKFALSFGPPEYFALILFGMTMVVGLAGKSIIRGIIAVLIGLVLAMFGIAPSTGDMRFTFGTPFLIDGFDFVTIAMGLFGLSEILLGLEQQMKKPEKPPLVKGLLPSREEVRPSIMAIGRGTVLGFFLGLIPGISSVVPALLSYSMEKRLAKNPSRFGKGAIEGVAGPETANNSFTAGALIPLFLLGIPSSATMAVLLGAFVLHGLQPGPTLFVNHSDFVWAVIASMFIGNLLLLFMNLPMAKFWAKIAGVPFKMLFPIIIAVSIVGTYSISNSLWDVGGLLIFGLLGYFLKKAEIPVAPIALVFILGKMMEESLLQTLELYKGNFLEIFTRPISGALMIFSILAIALSIFAGLKDKKNHFEDVEA</sequence>
<feature type="transmembrane region" description="Helical" evidence="1">
    <location>
        <begin position="170"/>
        <end position="187"/>
    </location>
</feature>
<feature type="transmembrane region" description="Helical" evidence="1">
    <location>
        <begin position="318"/>
        <end position="342"/>
    </location>
</feature>
<keyword evidence="4" id="KW-1185">Reference proteome</keyword>
<protein>
    <submittedName>
        <fullName evidence="3">Tripartite tricarboxylate transporter permease</fullName>
    </submittedName>
</protein>
<feature type="transmembrane region" description="Helical" evidence="1">
    <location>
        <begin position="354"/>
        <end position="374"/>
    </location>
</feature>
<organism evidence="3 4">
    <name type="scientific">Metabacillus arenae</name>
    <dbReference type="NCBI Taxonomy" id="2771434"/>
    <lineage>
        <taxon>Bacteria</taxon>
        <taxon>Bacillati</taxon>
        <taxon>Bacillota</taxon>
        <taxon>Bacilli</taxon>
        <taxon>Bacillales</taxon>
        <taxon>Bacillaceae</taxon>
        <taxon>Metabacillus</taxon>
    </lineage>
</organism>
<evidence type="ECO:0000256" key="1">
    <source>
        <dbReference type="SAM" id="Phobius"/>
    </source>
</evidence>
<dbReference type="PANTHER" id="PTHR35342">
    <property type="entry name" value="TRICARBOXYLIC TRANSPORT PROTEIN"/>
    <property type="match status" value="1"/>
</dbReference>
<keyword evidence="1" id="KW-1133">Transmembrane helix</keyword>
<dbReference type="Proteomes" id="UP000626844">
    <property type="component" value="Unassembled WGS sequence"/>
</dbReference>
<keyword evidence="1" id="KW-0472">Membrane</keyword>
<dbReference type="AlphaFoldDB" id="A0A926NGE6"/>